<proteinExistence type="predicted"/>
<feature type="region of interest" description="Disordered" evidence="1">
    <location>
        <begin position="73"/>
        <end position="94"/>
    </location>
</feature>
<feature type="transmembrane region" description="Helical" evidence="2">
    <location>
        <begin position="12"/>
        <end position="33"/>
    </location>
</feature>
<sequence>MRGIDFSSWQGVLSTLAGLVLITLLGVGIRLLVMQTLQQRRERENRQINERLRTLMAAYKTLGGSFTGELGVDPSHRRDLRQRENAEGIAEPRSDRARRIRDAVEAALSDILLLGTDEQVRLAARAANELAQGRPVHLHELVVSLRDFVREALDLAPIPTDLQIPPQGPTRPAASGGGKGRNDGDAKGGRAGGGGGGGGGVGGMGAGMGGMGLGAGAALGAGHAAASDETDAR</sequence>
<feature type="region of interest" description="Disordered" evidence="1">
    <location>
        <begin position="159"/>
        <end position="207"/>
    </location>
</feature>
<evidence type="ECO:0000313" key="3">
    <source>
        <dbReference type="EMBL" id="QQQ42730.1"/>
    </source>
</evidence>
<evidence type="ECO:0000313" key="4">
    <source>
        <dbReference type="Proteomes" id="UP000596095"/>
    </source>
</evidence>
<dbReference type="RefSeq" id="WP_201117901.1">
    <property type="nucleotide sequence ID" value="NZ_CP067993.1"/>
</dbReference>
<gene>
    <name evidence="3" type="ORF">JJL50_01325</name>
</gene>
<feature type="compositionally biased region" description="Basic and acidic residues" evidence="1">
    <location>
        <begin position="74"/>
        <end position="94"/>
    </location>
</feature>
<protein>
    <submittedName>
        <fullName evidence="3">Uncharacterized protein</fullName>
    </submittedName>
</protein>
<feature type="compositionally biased region" description="Gly residues" evidence="1">
    <location>
        <begin position="189"/>
        <end position="207"/>
    </location>
</feature>
<name>A0ABD7C545_STEMA</name>
<keyword evidence="2" id="KW-0472">Membrane</keyword>
<keyword evidence="2" id="KW-1133">Transmembrane helix</keyword>
<organism evidence="3 4">
    <name type="scientific">Stenotrophomonas maltophilia</name>
    <name type="common">Pseudomonas maltophilia</name>
    <name type="synonym">Xanthomonas maltophilia</name>
    <dbReference type="NCBI Taxonomy" id="40324"/>
    <lineage>
        <taxon>Bacteria</taxon>
        <taxon>Pseudomonadati</taxon>
        <taxon>Pseudomonadota</taxon>
        <taxon>Gammaproteobacteria</taxon>
        <taxon>Lysobacterales</taxon>
        <taxon>Lysobacteraceae</taxon>
        <taxon>Stenotrophomonas</taxon>
        <taxon>Stenotrophomonas maltophilia group</taxon>
    </lineage>
</organism>
<dbReference type="Proteomes" id="UP000596095">
    <property type="component" value="Chromosome"/>
</dbReference>
<keyword evidence="2" id="KW-0812">Transmembrane</keyword>
<evidence type="ECO:0000256" key="2">
    <source>
        <dbReference type="SAM" id="Phobius"/>
    </source>
</evidence>
<accession>A0ABD7C545</accession>
<dbReference type="AlphaFoldDB" id="A0ABD7C545"/>
<reference evidence="3 4" key="1">
    <citation type="submission" date="2021-01" db="EMBL/GenBank/DDBJ databases">
        <title>Genome Characterization of a novel Stenotrophomonas isolate with high keratinase activity.</title>
        <authorList>
            <person name="Cao Z.-J."/>
        </authorList>
    </citation>
    <scope>NUCLEOTIDE SEQUENCE [LARGE SCALE GENOMIC DNA]</scope>
    <source>
        <strain evidence="3 4">DHHJ</strain>
    </source>
</reference>
<dbReference type="EMBL" id="CP067993">
    <property type="protein sequence ID" value="QQQ42730.1"/>
    <property type="molecule type" value="Genomic_DNA"/>
</dbReference>
<evidence type="ECO:0000256" key="1">
    <source>
        <dbReference type="SAM" id="MobiDB-lite"/>
    </source>
</evidence>